<gene>
    <name evidence="2" type="ORF">DI544_14665</name>
</gene>
<dbReference type="Proteomes" id="UP000249229">
    <property type="component" value="Unassembled WGS sequence"/>
</dbReference>
<dbReference type="EMBL" id="QFQI01000019">
    <property type="protein sequence ID" value="PZQ58319.1"/>
    <property type="molecule type" value="Genomic_DNA"/>
</dbReference>
<feature type="transmembrane region" description="Helical" evidence="1">
    <location>
        <begin position="20"/>
        <end position="42"/>
    </location>
</feature>
<proteinExistence type="predicted"/>
<evidence type="ECO:0000313" key="2">
    <source>
        <dbReference type="EMBL" id="PZQ58319.1"/>
    </source>
</evidence>
<dbReference type="InterPro" id="IPR004891">
    <property type="entry name" value="Mercury-R_MerC"/>
</dbReference>
<dbReference type="AlphaFoldDB" id="A0A2W5P2H8"/>
<sequence length="128" mass="12861">MARDATSPGKPGRLDRWAMWLSAACVVHCLLTTILVAALSTAGGLLGSPLIHEGGLLVAIALGAVAFARGIAAHGRVLPIVLGVTGLSLMAAALFVSHAGGHLAESVLTIAGVAVLAAGHAINRHPRR</sequence>
<feature type="transmembrane region" description="Helical" evidence="1">
    <location>
        <begin position="77"/>
        <end position="97"/>
    </location>
</feature>
<organism evidence="2 3">
    <name type="scientific">Sphingomonas taxi</name>
    <dbReference type="NCBI Taxonomy" id="1549858"/>
    <lineage>
        <taxon>Bacteria</taxon>
        <taxon>Pseudomonadati</taxon>
        <taxon>Pseudomonadota</taxon>
        <taxon>Alphaproteobacteria</taxon>
        <taxon>Sphingomonadales</taxon>
        <taxon>Sphingomonadaceae</taxon>
        <taxon>Sphingomonas</taxon>
    </lineage>
</organism>
<dbReference type="Pfam" id="PF03203">
    <property type="entry name" value="MerC"/>
    <property type="match status" value="1"/>
</dbReference>
<accession>A0A2W5P2H8</accession>
<dbReference type="GO" id="GO:0015097">
    <property type="term" value="F:mercury ion transmembrane transporter activity"/>
    <property type="evidence" value="ECO:0007669"/>
    <property type="project" value="InterPro"/>
</dbReference>
<evidence type="ECO:0000256" key="1">
    <source>
        <dbReference type="SAM" id="Phobius"/>
    </source>
</evidence>
<comment type="caution">
    <text evidence="2">The sequence shown here is derived from an EMBL/GenBank/DDBJ whole genome shotgun (WGS) entry which is preliminary data.</text>
</comment>
<reference evidence="2 3" key="1">
    <citation type="submission" date="2017-08" db="EMBL/GenBank/DDBJ databases">
        <title>Infants hospitalized years apart are colonized by the same room-sourced microbial strains.</title>
        <authorList>
            <person name="Brooks B."/>
            <person name="Olm M.R."/>
            <person name="Firek B.A."/>
            <person name="Baker R."/>
            <person name="Thomas B.C."/>
            <person name="Morowitz M.J."/>
            <person name="Banfield J.F."/>
        </authorList>
    </citation>
    <scope>NUCLEOTIDE SEQUENCE [LARGE SCALE GENOMIC DNA]</scope>
    <source>
        <strain evidence="2">S2_005_001_R1_22</strain>
    </source>
</reference>
<protein>
    <submittedName>
        <fullName evidence="2">MerC domain-containing protein</fullName>
    </submittedName>
</protein>
<feature type="transmembrane region" description="Helical" evidence="1">
    <location>
        <begin position="54"/>
        <end position="72"/>
    </location>
</feature>
<evidence type="ECO:0000313" key="3">
    <source>
        <dbReference type="Proteomes" id="UP000249229"/>
    </source>
</evidence>
<keyword evidence="1" id="KW-0812">Transmembrane</keyword>
<keyword evidence="1" id="KW-0472">Membrane</keyword>
<keyword evidence="1" id="KW-1133">Transmembrane helix</keyword>
<feature type="transmembrane region" description="Helical" evidence="1">
    <location>
        <begin position="103"/>
        <end position="122"/>
    </location>
</feature>
<dbReference type="GO" id="GO:0016020">
    <property type="term" value="C:membrane"/>
    <property type="evidence" value="ECO:0007669"/>
    <property type="project" value="InterPro"/>
</dbReference>
<name>A0A2W5P2H8_9SPHN</name>